<keyword evidence="4" id="KW-1003">Cell membrane</keyword>
<keyword evidence="3" id="KW-0813">Transport</keyword>
<comment type="similarity">
    <text evidence="2">Belongs to the binding-protein-dependent transport system permease family. FecCD subfamily.</text>
</comment>
<name>A0ABV7M906_9PROT</name>
<keyword evidence="5 8" id="KW-0812">Transmembrane</keyword>
<gene>
    <name evidence="9" type="ORF">ACFONP_00555</name>
</gene>
<feature type="transmembrane region" description="Helical" evidence="8">
    <location>
        <begin position="142"/>
        <end position="166"/>
    </location>
</feature>
<dbReference type="Pfam" id="PF01032">
    <property type="entry name" value="FecCD"/>
    <property type="match status" value="1"/>
</dbReference>
<dbReference type="Proteomes" id="UP001595607">
    <property type="component" value="Unassembled WGS sequence"/>
</dbReference>
<feature type="transmembrane region" description="Helical" evidence="8">
    <location>
        <begin position="114"/>
        <end position="135"/>
    </location>
</feature>
<keyword evidence="10" id="KW-1185">Reference proteome</keyword>
<proteinExistence type="inferred from homology"/>
<feature type="transmembrane region" description="Helical" evidence="8">
    <location>
        <begin position="305"/>
        <end position="322"/>
    </location>
</feature>
<dbReference type="EMBL" id="JBHRVA010000001">
    <property type="protein sequence ID" value="MFC3301219.1"/>
    <property type="molecule type" value="Genomic_DNA"/>
</dbReference>
<evidence type="ECO:0000256" key="2">
    <source>
        <dbReference type="ARBA" id="ARBA00007935"/>
    </source>
</evidence>
<evidence type="ECO:0000256" key="8">
    <source>
        <dbReference type="SAM" id="Phobius"/>
    </source>
</evidence>
<dbReference type="PANTHER" id="PTHR30472:SF25">
    <property type="entry name" value="ABC TRANSPORTER PERMEASE PROTEIN MJ0876-RELATED"/>
    <property type="match status" value="1"/>
</dbReference>
<evidence type="ECO:0000256" key="4">
    <source>
        <dbReference type="ARBA" id="ARBA00022475"/>
    </source>
</evidence>
<sequence>MSRDLRLSLTLLTMSLAAFFAAILLGPTPLSPVRALAGLFGQGPSGDNTVIQLIRAPRAVAAFLTGGSLALAGAALQGLLRNPLAEPGVLGVTASSIFGATLVIYFGVASAGPAVPIAAVAGALAATALISVAAIRLRSVATLILFGIGLSSFIGALMSLLLSLAPTPFTLMEMVNWTFGSVANRSWQDIALAAPFMAAGGALVLLARRGYTALTLGEDAAAAAGLDLQKHRLLTVLGTGLLTGASVSLAGGIGFVGIVAPHIVRPLTGHDPGASLAPSFLAGGLLLTLADIAIRLLPGTAELRLGVLAALIGAPVFVLISLRRRGGL</sequence>
<feature type="transmembrane region" description="Helical" evidence="8">
    <location>
        <begin position="186"/>
        <end position="207"/>
    </location>
</feature>
<comment type="subcellular location">
    <subcellularLocation>
        <location evidence="1">Cell membrane</location>
        <topology evidence="1">Multi-pass membrane protein</topology>
    </subcellularLocation>
</comment>
<evidence type="ECO:0000256" key="5">
    <source>
        <dbReference type="ARBA" id="ARBA00022692"/>
    </source>
</evidence>
<organism evidence="9 10">
    <name type="scientific">Parvularcula lutaonensis</name>
    <dbReference type="NCBI Taxonomy" id="491923"/>
    <lineage>
        <taxon>Bacteria</taxon>
        <taxon>Pseudomonadati</taxon>
        <taxon>Pseudomonadota</taxon>
        <taxon>Alphaproteobacteria</taxon>
        <taxon>Parvularculales</taxon>
        <taxon>Parvularculaceae</taxon>
        <taxon>Parvularcula</taxon>
    </lineage>
</organism>
<dbReference type="CDD" id="cd06550">
    <property type="entry name" value="TM_ABC_iron-siderophores_like"/>
    <property type="match status" value="1"/>
</dbReference>
<dbReference type="SUPFAM" id="SSF81345">
    <property type="entry name" value="ABC transporter involved in vitamin B12 uptake, BtuC"/>
    <property type="match status" value="1"/>
</dbReference>
<evidence type="ECO:0000256" key="1">
    <source>
        <dbReference type="ARBA" id="ARBA00004651"/>
    </source>
</evidence>
<dbReference type="InterPro" id="IPR000522">
    <property type="entry name" value="ABC_transptr_permease_BtuC"/>
</dbReference>
<evidence type="ECO:0000256" key="6">
    <source>
        <dbReference type="ARBA" id="ARBA00022989"/>
    </source>
</evidence>
<feature type="transmembrane region" description="Helical" evidence="8">
    <location>
        <begin position="59"/>
        <end position="76"/>
    </location>
</feature>
<feature type="transmembrane region" description="Helical" evidence="8">
    <location>
        <begin position="88"/>
        <end position="108"/>
    </location>
</feature>
<evidence type="ECO:0000313" key="9">
    <source>
        <dbReference type="EMBL" id="MFC3301219.1"/>
    </source>
</evidence>
<evidence type="ECO:0000256" key="7">
    <source>
        <dbReference type="ARBA" id="ARBA00023136"/>
    </source>
</evidence>
<evidence type="ECO:0000256" key="3">
    <source>
        <dbReference type="ARBA" id="ARBA00022448"/>
    </source>
</evidence>
<accession>A0ABV7M906</accession>
<evidence type="ECO:0000313" key="10">
    <source>
        <dbReference type="Proteomes" id="UP001595607"/>
    </source>
</evidence>
<keyword evidence="7 8" id="KW-0472">Membrane</keyword>
<protein>
    <submittedName>
        <fullName evidence="9">FecCD family ABC transporter permease</fullName>
    </submittedName>
</protein>
<comment type="caution">
    <text evidence="9">The sequence shown here is derived from an EMBL/GenBank/DDBJ whole genome shotgun (WGS) entry which is preliminary data.</text>
</comment>
<keyword evidence="6 8" id="KW-1133">Transmembrane helix</keyword>
<reference evidence="10" key="1">
    <citation type="journal article" date="2019" name="Int. J. Syst. Evol. Microbiol.">
        <title>The Global Catalogue of Microorganisms (GCM) 10K type strain sequencing project: providing services to taxonomists for standard genome sequencing and annotation.</title>
        <authorList>
            <consortium name="The Broad Institute Genomics Platform"/>
            <consortium name="The Broad Institute Genome Sequencing Center for Infectious Disease"/>
            <person name="Wu L."/>
            <person name="Ma J."/>
        </authorList>
    </citation>
    <scope>NUCLEOTIDE SEQUENCE [LARGE SCALE GENOMIC DNA]</scope>
    <source>
        <strain evidence="10">KCTC 22245</strain>
    </source>
</reference>
<dbReference type="InterPro" id="IPR037294">
    <property type="entry name" value="ABC_BtuC-like"/>
</dbReference>
<dbReference type="PANTHER" id="PTHR30472">
    <property type="entry name" value="FERRIC ENTEROBACTIN TRANSPORT SYSTEM PERMEASE PROTEIN"/>
    <property type="match status" value="1"/>
</dbReference>
<dbReference type="Gene3D" id="1.10.3470.10">
    <property type="entry name" value="ABC transporter involved in vitamin B12 uptake, BtuC"/>
    <property type="match status" value="1"/>
</dbReference>
<dbReference type="RefSeq" id="WP_229786254.1">
    <property type="nucleotide sequence ID" value="NZ_BMXU01000003.1"/>
</dbReference>
<feature type="transmembrane region" description="Helical" evidence="8">
    <location>
        <begin position="280"/>
        <end position="298"/>
    </location>
</feature>
<feature type="transmembrane region" description="Helical" evidence="8">
    <location>
        <begin position="233"/>
        <end position="260"/>
    </location>
</feature>